<evidence type="ECO:0000256" key="6">
    <source>
        <dbReference type="ARBA" id="ARBA00023134"/>
    </source>
</evidence>
<gene>
    <name evidence="9" type="ORF">METZ01_LOCUS269564</name>
</gene>
<dbReference type="PANTHER" id="PTHR19136:SF81">
    <property type="entry name" value="MOLYBDENUM COFACTOR GUANYLYLTRANSFERASE"/>
    <property type="match status" value="1"/>
</dbReference>
<protein>
    <recommendedName>
        <fullName evidence="8">MobA-like NTP transferase domain-containing protein</fullName>
    </recommendedName>
</protein>
<dbReference type="SUPFAM" id="SSF53448">
    <property type="entry name" value="Nucleotide-diphospho-sugar transferases"/>
    <property type="match status" value="1"/>
</dbReference>
<evidence type="ECO:0000256" key="7">
    <source>
        <dbReference type="ARBA" id="ARBA00023150"/>
    </source>
</evidence>
<dbReference type="GO" id="GO:0006777">
    <property type="term" value="P:Mo-molybdopterin cofactor biosynthetic process"/>
    <property type="evidence" value="ECO:0007669"/>
    <property type="project" value="UniProtKB-KW"/>
</dbReference>
<dbReference type="GO" id="GO:0016779">
    <property type="term" value="F:nucleotidyltransferase activity"/>
    <property type="evidence" value="ECO:0007669"/>
    <property type="project" value="UniProtKB-ARBA"/>
</dbReference>
<evidence type="ECO:0000256" key="5">
    <source>
        <dbReference type="ARBA" id="ARBA00022842"/>
    </source>
</evidence>
<keyword evidence="1" id="KW-0963">Cytoplasm</keyword>
<sequence>MSENNILGVVLAGGKSKRFGEDKSEIKLGSKTLLEHTLDKIKSKFNTIIIVSNNKIVKDYITIKDCIEGQLGPLVGVLSAMKWIKKNNYSHQWIATFPCDTPFFNISIIEKFIEATKVNDSLLY</sequence>
<evidence type="ECO:0000256" key="4">
    <source>
        <dbReference type="ARBA" id="ARBA00022741"/>
    </source>
</evidence>
<dbReference type="GO" id="GO:0005525">
    <property type="term" value="F:GTP binding"/>
    <property type="evidence" value="ECO:0007669"/>
    <property type="project" value="UniProtKB-KW"/>
</dbReference>
<keyword evidence="2" id="KW-0808">Transferase</keyword>
<keyword evidence="6" id="KW-0342">GTP-binding</keyword>
<evidence type="ECO:0000256" key="1">
    <source>
        <dbReference type="ARBA" id="ARBA00022490"/>
    </source>
</evidence>
<dbReference type="InterPro" id="IPR013482">
    <property type="entry name" value="Molybde_CF_guanTrfase"/>
</dbReference>
<keyword evidence="5" id="KW-0460">Magnesium</keyword>
<dbReference type="Pfam" id="PF12804">
    <property type="entry name" value="NTP_transf_3"/>
    <property type="match status" value="1"/>
</dbReference>
<dbReference type="PANTHER" id="PTHR19136">
    <property type="entry name" value="MOLYBDENUM COFACTOR GUANYLYLTRANSFERASE"/>
    <property type="match status" value="1"/>
</dbReference>
<feature type="domain" description="MobA-like NTP transferase" evidence="8">
    <location>
        <begin position="8"/>
        <end position="117"/>
    </location>
</feature>
<organism evidence="9">
    <name type="scientific">marine metagenome</name>
    <dbReference type="NCBI Taxonomy" id="408172"/>
    <lineage>
        <taxon>unclassified sequences</taxon>
        <taxon>metagenomes</taxon>
        <taxon>ecological metagenomes</taxon>
    </lineage>
</organism>
<name>A0A382JX55_9ZZZZ</name>
<dbReference type="EMBL" id="UINC01077004">
    <property type="protein sequence ID" value="SVC16710.1"/>
    <property type="molecule type" value="Genomic_DNA"/>
</dbReference>
<evidence type="ECO:0000313" key="9">
    <source>
        <dbReference type="EMBL" id="SVC16710.1"/>
    </source>
</evidence>
<dbReference type="Gene3D" id="3.90.550.10">
    <property type="entry name" value="Spore Coat Polysaccharide Biosynthesis Protein SpsA, Chain A"/>
    <property type="match status" value="1"/>
</dbReference>
<dbReference type="CDD" id="cd02503">
    <property type="entry name" value="MobA"/>
    <property type="match status" value="1"/>
</dbReference>
<keyword evidence="4" id="KW-0547">Nucleotide-binding</keyword>
<evidence type="ECO:0000256" key="3">
    <source>
        <dbReference type="ARBA" id="ARBA00022723"/>
    </source>
</evidence>
<evidence type="ECO:0000256" key="2">
    <source>
        <dbReference type="ARBA" id="ARBA00022679"/>
    </source>
</evidence>
<reference evidence="9" key="1">
    <citation type="submission" date="2018-05" db="EMBL/GenBank/DDBJ databases">
        <authorList>
            <person name="Lanie J.A."/>
            <person name="Ng W.-L."/>
            <person name="Kazmierczak K.M."/>
            <person name="Andrzejewski T.M."/>
            <person name="Davidsen T.M."/>
            <person name="Wayne K.J."/>
            <person name="Tettelin H."/>
            <person name="Glass J.I."/>
            <person name="Rusch D."/>
            <person name="Podicherti R."/>
            <person name="Tsui H.-C.T."/>
            <person name="Winkler M.E."/>
        </authorList>
    </citation>
    <scope>NUCLEOTIDE SEQUENCE</scope>
</reference>
<proteinExistence type="predicted"/>
<feature type="non-terminal residue" evidence="9">
    <location>
        <position position="124"/>
    </location>
</feature>
<keyword evidence="7" id="KW-0501">Molybdenum cofactor biosynthesis</keyword>
<keyword evidence="3" id="KW-0479">Metal-binding</keyword>
<dbReference type="GO" id="GO:0046872">
    <property type="term" value="F:metal ion binding"/>
    <property type="evidence" value="ECO:0007669"/>
    <property type="project" value="UniProtKB-KW"/>
</dbReference>
<dbReference type="InterPro" id="IPR029044">
    <property type="entry name" value="Nucleotide-diphossugar_trans"/>
</dbReference>
<dbReference type="InterPro" id="IPR025877">
    <property type="entry name" value="MobA-like_NTP_Trfase"/>
</dbReference>
<accession>A0A382JX55</accession>
<evidence type="ECO:0000259" key="8">
    <source>
        <dbReference type="Pfam" id="PF12804"/>
    </source>
</evidence>
<dbReference type="AlphaFoldDB" id="A0A382JX55"/>